<dbReference type="GO" id="GO:0000932">
    <property type="term" value="C:P-body"/>
    <property type="evidence" value="ECO:0007669"/>
    <property type="project" value="TreeGrafter"/>
</dbReference>
<evidence type="ECO:0000313" key="2">
    <source>
        <dbReference type="EMBL" id="SSX24185.1"/>
    </source>
</evidence>
<name>A0A336M1R7_CULSO</name>
<accession>A0A336M1R7</accession>
<gene>
    <name evidence="2" type="primary">CSON010424</name>
</gene>
<dbReference type="AlphaFoldDB" id="A0A336M1R7"/>
<reference evidence="2" key="1">
    <citation type="submission" date="2018-07" db="EMBL/GenBank/DDBJ databases">
        <authorList>
            <person name="Quirk P.G."/>
            <person name="Krulwich T.A."/>
        </authorList>
    </citation>
    <scope>NUCLEOTIDE SEQUENCE</scope>
</reference>
<dbReference type="InterPro" id="IPR011333">
    <property type="entry name" value="SKP1/BTB/POZ_sf"/>
</dbReference>
<evidence type="ECO:0000259" key="1">
    <source>
        <dbReference type="PROSITE" id="PS50097"/>
    </source>
</evidence>
<dbReference type="Pfam" id="PF00651">
    <property type="entry name" value="BTB"/>
    <property type="match status" value="1"/>
</dbReference>
<organism evidence="2">
    <name type="scientific">Culicoides sonorensis</name>
    <name type="common">Biting midge</name>
    <dbReference type="NCBI Taxonomy" id="179676"/>
    <lineage>
        <taxon>Eukaryota</taxon>
        <taxon>Metazoa</taxon>
        <taxon>Ecdysozoa</taxon>
        <taxon>Arthropoda</taxon>
        <taxon>Hexapoda</taxon>
        <taxon>Insecta</taxon>
        <taxon>Pterygota</taxon>
        <taxon>Neoptera</taxon>
        <taxon>Endopterygota</taxon>
        <taxon>Diptera</taxon>
        <taxon>Nematocera</taxon>
        <taxon>Chironomoidea</taxon>
        <taxon>Ceratopogonidae</taxon>
        <taxon>Ceratopogoninae</taxon>
        <taxon>Culicoides</taxon>
        <taxon>Monoculicoides</taxon>
    </lineage>
</organism>
<dbReference type="PANTHER" id="PTHR45774">
    <property type="entry name" value="BTB/POZ DOMAIN-CONTAINING"/>
    <property type="match status" value="1"/>
</dbReference>
<dbReference type="GO" id="GO:0022008">
    <property type="term" value="P:neurogenesis"/>
    <property type="evidence" value="ECO:0007669"/>
    <property type="project" value="TreeGrafter"/>
</dbReference>
<dbReference type="GO" id="GO:0005829">
    <property type="term" value="C:cytosol"/>
    <property type="evidence" value="ECO:0007669"/>
    <property type="project" value="TreeGrafter"/>
</dbReference>
<sequence>MYISVIILFHNSKQKITHSIFFLTQYLTYISRVNTHSTMDRVKILYRNRHLADCKFKFSEEKFLEANKTILAFCSPVFDSMFFGHLAESKSEIPIIEIIDADYEVFDKFLLDRTCEVLLSRGFLECDIDTVTEIMKLKVLSVISETQLLYALEMYAEKNNAVDQVRENAVKHIQFLRMSHDDFMNGPMKSNLLTNDEKLKIIGCILTKNKDPDSYKLPSGFSELTDRLSIDRSDVGIVKKLFDLRKYPTNPQYFTCIHYEQASISHIIMKCSAYDERRFYLVDVLVHNGFLMQGRDFLYTMLTKIENHKNDKCRTALCDFIRYHDIDLKYLYKLDLNEIEFLKKVDYNQKVTENQDSTE</sequence>
<dbReference type="SUPFAM" id="SSF54695">
    <property type="entry name" value="POZ domain"/>
    <property type="match status" value="1"/>
</dbReference>
<dbReference type="PANTHER" id="PTHR45774:SF3">
    <property type="entry name" value="BTB (POZ) DOMAIN-CONTAINING 2B-RELATED"/>
    <property type="match status" value="1"/>
</dbReference>
<dbReference type="Gene3D" id="3.30.710.10">
    <property type="entry name" value="Potassium Channel Kv1.1, Chain A"/>
    <property type="match status" value="1"/>
</dbReference>
<dbReference type="CDD" id="cd18186">
    <property type="entry name" value="BTB_POZ_ZBTB_KLHL-like"/>
    <property type="match status" value="1"/>
</dbReference>
<feature type="domain" description="BTB" evidence="1">
    <location>
        <begin position="52"/>
        <end position="110"/>
    </location>
</feature>
<dbReference type="Gene3D" id="1.25.40.420">
    <property type="match status" value="1"/>
</dbReference>
<dbReference type="EMBL" id="UFQT01000422">
    <property type="protein sequence ID" value="SSX24185.1"/>
    <property type="molecule type" value="Genomic_DNA"/>
</dbReference>
<dbReference type="InterPro" id="IPR000210">
    <property type="entry name" value="BTB/POZ_dom"/>
</dbReference>
<dbReference type="VEuPathDB" id="VectorBase:CSON010424"/>
<dbReference type="PROSITE" id="PS50097">
    <property type="entry name" value="BTB"/>
    <property type="match status" value="1"/>
</dbReference>
<protein>
    <submittedName>
        <fullName evidence="2">CSON010424 protein</fullName>
    </submittedName>
</protein>
<proteinExistence type="predicted"/>